<protein>
    <submittedName>
        <fullName evidence="1">Uncharacterized protein</fullName>
    </submittedName>
</protein>
<evidence type="ECO:0000313" key="1">
    <source>
        <dbReference type="EMBL" id="KAJ8980554.1"/>
    </source>
</evidence>
<proteinExistence type="predicted"/>
<reference evidence="1" key="1">
    <citation type="journal article" date="2023" name="Insect Mol. Biol.">
        <title>Genome sequencing provides insights into the evolution of gene families encoding plant cell wall-degrading enzymes in longhorned beetles.</title>
        <authorList>
            <person name="Shin N.R."/>
            <person name="Okamura Y."/>
            <person name="Kirsch R."/>
            <person name="Pauchet Y."/>
        </authorList>
    </citation>
    <scope>NUCLEOTIDE SEQUENCE</scope>
    <source>
        <strain evidence="1">MMC_N1</strain>
    </source>
</reference>
<accession>A0ABQ9JQJ9</accession>
<name>A0ABQ9JQJ9_9CUCU</name>
<keyword evidence="2" id="KW-1185">Reference proteome</keyword>
<evidence type="ECO:0000313" key="2">
    <source>
        <dbReference type="Proteomes" id="UP001162164"/>
    </source>
</evidence>
<gene>
    <name evidence="1" type="ORF">NQ317_001061</name>
</gene>
<comment type="caution">
    <text evidence="1">The sequence shown here is derived from an EMBL/GenBank/DDBJ whole genome shotgun (WGS) entry which is preliminary data.</text>
</comment>
<dbReference type="EMBL" id="JAPWTJ010000253">
    <property type="protein sequence ID" value="KAJ8980554.1"/>
    <property type="molecule type" value="Genomic_DNA"/>
</dbReference>
<sequence>MTFKIFLTKDRFRSSNILLNEVFDKKLDPISAFTHSNLSWLCSKRLNLIKNIRTFNSDLKYIKNVRAAYHCKYCLCDQFIPINNQGYQLSKISCGTKTLNKNA</sequence>
<organism evidence="1 2">
    <name type="scientific">Molorchus minor</name>
    <dbReference type="NCBI Taxonomy" id="1323400"/>
    <lineage>
        <taxon>Eukaryota</taxon>
        <taxon>Metazoa</taxon>
        <taxon>Ecdysozoa</taxon>
        <taxon>Arthropoda</taxon>
        <taxon>Hexapoda</taxon>
        <taxon>Insecta</taxon>
        <taxon>Pterygota</taxon>
        <taxon>Neoptera</taxon>
        <taxon>Endopterygota</taxon>
        <taxon>Coleoptera</taxon>
        <taxon>Polyphaga</taxon>
        <taxon>Cucujiformia</taxon>
        <taxon>Chrysomeloidea</taxon>
        <taxon>Cerambycidae</taxon>
        <taxon>Lamiinae</taxon>
        <taxon>Monochamini</taxon>
        <taxon>Molorchus</taxon>
    </lineage>
</organism>
<dbReference type="Proteomes" id="UP001162164">
    <property type="component" value="Unassembled WGS sequence"/>
</dbReference>